<organism evidence="1 2">
    <name type="scientific">Araneus ventricosus</name>
    <name type="common">Orbweaver spider</name>
    <name type="synonym">Epeira ventricosa</name>
    <dbReference type="NCBI Taxonomy" id="182803"/>
    <lineage>
        <taxon>Eukaryota</taxon>
        <taxon>Metazoa</taxon>
        <taxon>Ecdysozoa</taxon>
        <taxon>Arthropoda</taxon>
        <taxon>Chelicerata</taxon>
        <taxon>Arachnida</taxon>
        <taxon>Araneae</taxon>
        <taxon>Araneomorphae</taxon>
        <taxon>Entelegynae</taxon>
        <taxon>Araneoidea</taxon>
        <taxon>Araneidae</taxon>
        <taxon>Araneus</taxon>
    </lineage>
</organism>
<dbReference type="EMBL" id="BGPR01036569">
    <property type="protein sequence ID" value="GBO11830.1"/>
    <property type="molecule type" value="Genomic_DNA"/>
</dbReference>
<proteinExistence type="predicted"/>
<reference evidence="1 2" key="1">
    <citation type="journal article" date="2019" name="Sci. Rep.">
        <title>Orb-weaving spider Araneus ventricosus genome elucidates the spidroin gene catalogue.</title>
        <authorList>
            <person name="Kono N."/>
            <person name="Nakamura H."/>
            <person name="Ohtoshi R."/>
            <person name="Moran D.A.P."/>
            <person name="Shinohara A."/>
            <person name="Yoshida Y."/>
            <person name="Fujiwara M."/>
            <person name="Mori M."/>
            <person name="Tomita M."/>
            <person name="Arakawa K."/>
        </authorList>
    </citation>
    <scope>NUCLEOTIDE SEQUENCE [LARGE SCALE GENOMIC DNA]</scope>
</reference>
<protein>
    <submittedName>
        <fullName evidence="1">Uncharacterized protein</fullName>
    </submittedName>
</protein>
<dbReference type="Proteomes" id="UP000499080">
    <property type="component" value="Unassembled WGS sequence"/>
</dbReference>
<gene>
    <name evidence="1" type="ORF">AVEN_267195_1</name>
</gene>
<dbReference type="AlphaFoldDB" id="A0A4Y2UJV8"/>
<accession>A0A4Y2UJV8</accession>
<name>A0A4Y2UJV8_ARAVE</name>
<comment type="caution">
    <text evidence="1">The sequence shown here is derived from an EMBL/GenBank/DDBJ whole genome shotgun (WGS) entry which is preliminary data.</text>
</comment>
<keyword evidence="2" id="KW-1185">Reference proteome</keyword>
<evidence type="ECO:0000313" key="1">
    <source>
        <dbReference type="EMBL" id="GBO11830.1"/>
    </source>
</evidence>
<evidence type="ECO:0000313" key="2">
    <source>
        <dbReference type="Proteomes" id="UP000499080"/>
    </source>
</evidence>
<sequence length="227" mass="26382">MTSKISTRNKLKCPIFGSPEDISQINHPTYGDMMFCCFYERLNLAPKTWNKKPGFSRIAENVTTKIESVWAKASTAIVTHSRMLQMIHTYHGKYTNFKKSYKRDNTKKAFQTKIKAFGQEACTKLFDIQVFKCITFEYCTCERTKNLPRNEHNFLKSQRTTGLLYIGQLNTNKTKRLQNITDNTDRKAHNSYLNHTQATPNAGYVDYEDEEMDCSSQTIDIEPFNLH</sequence>